<dbReference type="InterPro" id="IPR006619">
    <property type="entry name" value="PGRP_domain_met/bac"/>
</dbReference>
<feature type="domain" description="Peptidoglycan recognition protein family" evidence="2">
    <location>
        <begin position="159"/>
        <end position="307"/>
    </location>
</feature>
<dbReference type="AlphaFoldDB" id="A0A839E4M1"/>
<reference evidence="3 4" key="1">
    <citation type="submission" date="2020-07" db="EMBL/GenBank/DDBJ databases">
        <title>Sequencing the genomes of 1000 actinobacteria strains.</title>
        <authorList>
            <person name="Klenk H.-P."/>
        </authorList>
    </citation>
    <scope>NUCLEOTIDE SEQUENCE [LARGE SCALE GENOMIC DNA]</scope>
    <source>
        <strain evidence="3 4">DSM 45975</strain>
    </source>
</reference>
<dbReference type="EMBL" id="JACGWZ010000008">
    <property type="protein sequence ID" value="MBA8827546.1"/>
    <property type="molecule type" value="Genomic_DNA"/>
</dbReference>
<accession>A0A839E4M1</accession>
<dbReference type="Pfam" id="PF01510">
    <property type="entry name" value="Amidase_2"/>
    <property type="match status" value="1"/>
</dbReference>
<name>A0A839E4M1_9PSEU</name>
<dbReference type="PANTHER" id="PTHR11022">
    <property type="entry name" value="PEPTIDOGLYCAN RECOGNITION PROTEIN"/>
    <property type="match status" value="1"/>
</dbReference>
<dbReference type="CDD" id="cd06583">
    <property type="entry name" value="PGRP"/>
    <property type="match status" value="1"/>
</dbReference>
<dbReference type="PANTHER" id="PTHR11022:SF41">
    <property type="entry name" value="PEPTIDOGLYCAN-RECOGNITION PROTEIN LC-RELATED"/>
    <property type="match status" value="1"/>
</dbReference>
<dbReference type="Gene3D" id="3.40.80.10">
    <property type="entry name" value="Peptidoglycan recognition protein-like"/>
    <property type="match status" value="1"/>
</dbReference>
<gene>
    <name evidence="3" type="ORF">FHX42_004942</name>
</gene>
<proteinExistence type="inferred from homology"/>
<dbReference type="InterPro" id="IPR015510">
    <property type="entry name" value="PGRP"/>
</dbReference>
<dbReference type="InterPro" id="IPR036505">
    <property type="entry name" value="Amidase/PGRP_sf"/>
</dbReference>
<dbReference type="GO" id="GO:0008745">
    <property type="term" value="F:N-acetylmuramoyl-L-alanine amidase activity"/>
    <property type="evidence" value="ECO:0007669"/>
    <property type="project" value="InterPro"/>
</dbReference>
<evidence type="ECO:0000259" key="2">
    <source>
        <dbReference type="SMART" id="SM00701"/>
    </source>
</evidence>
<evidence type="ECO:0000313" key="3">
    <source>
        <dbReference type="EMBL" id="MBA8827546.1"/>
    </source>
</evidence>
<dbReference type="RefSeq" id="WP_182546710.1">
    <property type="nucleotide sequence ID" value="NZ_JACGWZ010000008.1"/>
</dbReference>
<comment type="caution">
    <text evidence="3">The sequence shown here is derived from an EMBL/GenBank/DDBJ whole genome shotgun (WGS) entry which is preliminary data.</text>
</comment>
<dbReference type="GO" id="GO:0008270">
    <property type="term" value="F:zinc ion binding"/>
    <property type="evidence" value="ECO:0007669"/>
    <property type="project" value="InterPro"/>
</dbReference>
<dbReference type="InterPro" id="IPR002502">
    <property type="entry name" value="Amidase_domain"/>
</dbReference>
<comment type="similarity">
    <text evidence="1">Belongs to the N-acetylmuramoyl-L-alanine amidase 2 family.</text>
</comment>
<dbReference type="GO" id="GO:0009253">
    <property type="term" value="P:peptidoglycan catabolic process"/>
    <property type="evidence" value="ECO:0007669"/>
    <property type="project" value="InterPro"/>
</dbReference>
<evidence type="ECO:0000256" key="1">
    <source>
        <dbReference type="ARBA" id="ARBA00007553"/>
    </source>
</evidence>
<dbReference type="SUPFAM" id="SSF55846">
    <property type="entry name" value="N-acetylmuramoyl-L-alanine amidase-like"/>
    <property type="match status" value="1"/>
</dbReference>
<dbReference type="SMART" id="SM00701">
    <property type="entry name" value="PGRP"/>
    <property type="match status" value="1"/>
</dbReference>
<protein>
    <recommendedName>
        <fullName evidence="2">Peptidoglycan recognition protein family domain-containing protein</fullName>
    </recommendedName>
</protein>
<keyword evidence="4" id="KW-1185">Reference proteome</keyword>
<sequence>MRSRLSLGSPGFGTLAVTLLLLSLLITEGRAGAASDTTARHIALAGVALTRNAVATREVHTPTAFSMVGLTWQGADPDDIRVRHLENGSWSRWRSVERIHSTGRPTPVRASESVWTGPTTAVQVRATRAGHDVSGRIELVAISPGRTSTPRAASRAGMPPVVSRSAWGADESAMIWTPEYTTITKAATVHHTAETNDYTCAQSAAIVRGVYHYHAVELGWGDIGYHALVDKCGTIFAGRTDGLGRNVVGGHTSGFNKGNFGVAVLGSYDKVAPTPAALKAVADIAGWKLAVNGVDPRGRTSMVAGKGTLFPEGTRVKMPTIFGHRRVNDTVCPGDKLYEKLPFIREQAAEPAP</sequence>
<dbReference type="Proteomes" id="UP000569329">
    <property type="component" value="Unassembled WGS sequence"/>
</dbReference>
<evidence type="ECO:0000313" key="4">
    <source>
        <dbReference type="Proteomes" id="UP000569329"/>
    </source>
</evidence>
<organism evidence="3 4">
    <name type="scientific">Halosaccharopolyspora lacisalsi</name>
    <dbReference type="NCBI Taxonomy" id="1000566"/>
    <lineage>
        <taxon>Bacteria</taxon>
        <taxon>Bacillati</taxon>
        <taxon>Actinomycetota</taxon>
        <taxon>Actinomycetes</taxon>
        <taxon>Pseudonocardiales</taxon>
        <taxon>Pseudonocardiaceae</taxon>
        <taxon>Halosaccharopolyspora</taxon>
    </lineage>
</organism>